<feature type="domain" description="Reverse transcriptase" evidence="1">
    <location>
        <begin position="1"/>
        <end position="141"/>
    </location>
</feature>
<name>A0A428XRQ8_KIBAR</name>
<gene>
    <name evidence="2" type="ORF">DMH04_56515</name>
</gene>
<comment type="caution">
    <text evidence="2">The sequence shown here is derived from an EMBL/GenBank/DDBJ whole genome shotgun (WGS) entry which is preliminary data.</text>
</comment>
<evidence type="ECO:0000313" key="2">
    <source>
        <dbReference type="EMBL" id="RSM58041.1"/>
    </source>
</evidence>
<evidence type="ECO:0000313" key="3">
    <source>
        <dbReference type="Proteomes" id="UP000287547"/>
    </source>
</evidence>
<dbReference type="GO" id="GO:0006315">
    <property type="term" value="P:homing of group II introns"/>
    <property type="evidence" value="ECO:0007669"/>
    <property type="project" value="TreeGrafter"/>
</dbReference>
<dbReference type="PANTHER" id="PTHR33642:SF4">
    <property type="entry name" value="COX1_OXI3 INTRON 1 PROTEIN-RELATED"/>
    <property type="match status" value="1"/>
</dbReference>
<dbReference type="InterPro" id="IPR000477">
    <property type="entry name" value="RT_dom"/>
</dbReference>
<dbReference type="GO" id="GO:0003964">
    <property type="term" value="F:RNA-directed DNA polymerase activity"/>
    <property type="evidence" value="ECO:0007669"/>
    <property type="project" value="TreeGrafter"/>
</dbReference>
<feature type="non-terminal residue" evidence="2">
    <location>
        <position position="201"/>
    </location>
</feature>
<dbReference type="InterPro" id="IPR043502">
    <property type="entry name" value="DNA/RNA_pol_sf"/>
</dbReference>
<dbReference type="PROSITE" id="PS50878">
    <property type="entry name" value="RT_POL"/>
    <property type="match status" value="1"/>
</dbReference>
<dbReference type="SUPFAM" id="SSF56672">
    <property type="entry name" value="DNA/RNA polymerases"/>
    <property type="match status" value="1"/>
</dbReference>
<dbReference type="PANTHER" id="PTHR33642">
    <property type="entry name" value="COX1/OXI3 INTRON 1 PROTEIN-RELATED"/>
    <property type="match status" value="1"/>
</dbReference>
<organism evidence="2 3">
    <name type="scientific">Kibdelosporangium aridum</name>
    <dbReference type="NCBI Taxonomy" id="2030"/>
    <lineage>
        <taxon>Bacteria</taxon>
        <taxon>Bacillati</taxon>
        <taxon>Actinomycetota</taxon>
        <taxon>Actinomycetes</taxon>
        <taxon>Pseudonocardiales</taxon>
        <taxon>Pseudonocardiaceae</taxon>
        <taxon>Kibdelosporangium</taxon>
    </lineage>
</organism>
<dbReference type="CDD" id="cd01651">
    <property type="entry name" value="RT_G2_intron"/>
    <property type="match status" value="1"/>
</dbReference>
<sequence>MVSPILCNIYLHRLDDYVENTLIPEYTRGTRRNRNAEYERLRHRLARARKRGNRDLARQLRRRQASLPSVDCRDPGYRRLRYVRYADDMLLGFAGPKTEAEAIKQRLTKFMRDELRLNLSQEKTLITHARTRAARFLGYEITTQTGTGGRKTAEGSMRLRVPIQVIKNSCATYLRGGKPAAQRALQNLHDHDIVAAFGAHY</sequence>
<protein>
    <submittedName>
        <fullName evidence="2">Maturase</fullName>
    </submittedName>
</protein>
<accession>A0A428XRQ8</accession>
<proteinExistence type="predicted"/>
<evidence type="ECO:0000259" key="1">
    <source>
        <dbReference type="PROSITE" id="PS50878"/>
    </source>
</evidence>
<dbReference type="Pfam" id="PF00078">
    <property type="entry name" value="RVT_1"/>
    <property type="match status" value="1"/>
</dbReference>
<dbReference type="EMBL" id="QHKI01000154">
    <property type="protein sequence ID" value="RSM58041.1"/>
    <property type="molecule type" value="Genomic_DNA"/>
</dbReference>
<dbReference type="Proteomes" id="UP000287547">
    <property type="component" value="Unassembled WGS sequence"/>
</dbReference>
<reference evidence="2 3" key="1">
    <citation type="submission" date="2018-05" db="EMBL/GenBank/DDBJ databases">
        <title>Evolution of GPA BGCs.</title>
        <authorList>
            <person name="Waglechner N."/>
            <person name="Wright G.D."/>
        </authorList>
    </citation>
    <scope>NUCLEOTIDE SEQUENCE [LARGE SCALE GENOMIC DNA]</scope>
    <source>
        <strain evidence="2 3">A82846</strain>
    </source>
</reference>
<dbReference type="AlphaFoldDB" id="A0A428XRQ8"/>